<name>A0A239D0C1_9SPHN</name>
<dbReference type="PANTHER" id="PTHR43451">
    <property type="entry name" value="ACETYLTRANSFERASE (GNAT) FAMILY PROTEIN"/>
    <property type="match status" value="1"/>
</dbReference>
<reference evidence="3" key="1">
    <citation type="submission" date="2017-06" db="EMBL/GenBank/DDBJ databases">
        <authorList>
            <person name="Varghese N."/>
            <person name="Submissions S."/>
        </authorList>
    </citation>
    <scope>NUCLEOTIDE SEQUENCE [LARGE SCALE GENOMIC DNA]</scope>
    <source>
        <strain evidence="3">LNB2</strain>
    </source>
</reference>
<dbReference type="PANTHER" id="PTHR43451:SF1">
    <property type="entry name" value="ACETYLTRANSFERASE"/>
    <property type="match status" value="1"/>
</dbReference>
<dbReference type="GO" id="GO:0016747">
    <property type="term" value="F:acyltransferase activity, transferring groups other than amino-acyl groups"/>
    <property type="evidence" value="ECO:0007669"/>
    <property type="project" value="InterPro"/>
</dbReference>
<dbReference type="Pfam" id="PF13673">
    <property type="entry name" value="Acetyltransf_10"/>
    <property type="match status" value="1"/>
</dbReference>
<dbReference type="SUPFAM" id="SSF55729">
    <property type="entry name" value="Acyl-CoA N-acyltransferases (Nat)"/>
    <property type="match status" value="1"/>
</dbReference>
<evidence type="ECO:0000313" key="3">
    <source>
        <dbReference type="Proteomes" id="UP000198281"/>
    </source>
</evidence>
<keyword evidence="3" id="KW-1185">Reference proteome</keyword>
<organism evidence="2 3">
    <name type="scientific">Edaphosphingomonas laterariae</name>
    <dbReference type="NCBI Taxonomy" id="861865"/>
    <lineage>
        <taxon>Bacteria</taxon>
        <taxon>Pseudomonadati</taxon>
        <taxon>Pseudomonadota</taxon>
        <taxon>Alphaproteobacteria</taxon>
        <taxon>Sphingomonadales</taxon>
        <taxon>Rhizorhabdaceae</taxon>
        <taxon>Edaphosphingomonas</taxon>
    </lineage>
</organism>
<proteinExistence type="predicted"/>
<dbReference type="AlphaFoldDB" id="A0A239D0C1"/>
<dbReference type="PROSITE" id="PS51186">
    <property type="entry name" value="GNAT"/>
    <property type="match status" value="1"/>
</dbReference>
<sequence length="157" mass="17570">MIRIRLYEPADAPHLADLYARSVRHFGPRAYTPAQVEAWAGRADVERMAARCADGRLVLIAEDEAGARLGYGDLEPDGHLDFLYAAPEAEGMGVGTALYRALETEARRRGITRIYVEASELARPLFERHGFTLTGRNDFAIDAVPIHNFSMEKRLIR</sequence>
<dbReference type="InterPro" id="IPR000182">
    <property type="entry name" value="GNAT_dom"/>
</dbReference>
<dbReference type="InterPro" id="IPR016181">
    <property type="entry name" value="Acyl_CoA_acyltransferase"/>
</dbReference>
<accession>A0A239D0C1</accession>
<evidence type="ECO:0000259" key="1">
    <source>
        <dbReference type="PROSITE" id="PS51186"/>
    </source>
</evidence>
<gene>
    <name evidence="2" type="ORF">SAMN06295912_103145</name>
</gene>
<dbReference type="RefSeq" id="WP_245842621.1">
    <property type="nucleotide sequence ID" value="NZ_FZOS01000003.1"/>
</dbReference>
<dbReference type="Proteomes" id="UP000198281">
    <property type="component" value="Unassembled WGS sequence"/>
</dbReference>
<feature type="domain" description="N-acetyltransferase" evidence="1">
    <location>
        <begin position="2"/>
        <end position="156"/>
    </location>
</feature>
<dbReference type="EMBL" id="FZOS01000003">
    <property type="protein sequence ID" value="SNS25767.1"/>
    <property type="molecule type" value="Genomic_DNA"/>
</dbReference>
<dbReference type="Gene3D" id="3.40.630.30">
    <property type="match status" value="1"/>
</dbReference>
<dbReference type="InterPro" id="IPR052564">
    <property type="entry name" value="N-acetyltrans/Recomb-assoc"/>
</dbReference>
<evidence type="ECO:0000313" key="2">
    <source>
        <dbReference type="EMBL" id="SNS25767.1"/>
    </source>
</evidence>
<dbReference type="CDD" id="cd04301">
    <property type="entry name" value="NAT_SF"/>
    <property type="match status" value="1"/>
</dbReference>
<protein>
    <submittedName>
        <fullName evidence="2">Acetyltransferase, GNAT family</fullName>
    </submittedName>
</protein>
<keyword evidence="2" id="KW-0808">Transferase</keyword>